<dbReference type="Gene3D" id="3.20.20.140">
    <property type="entry name" value="Metal-dependent hydrolases"/>
    <property type="match status" value="1"/>
</dbReference>
<keyword evidence="3 6" id="KW-0378">Hydrolase</keyword>
<dbReference type="Pfam" id="PF13382">
    <property type="entry name" value="Adenine_deam_C"/>
    <property type="match status" value="1"/>
</dbReference>
<reference evidence="9 10" key="1">
    <citation type="submission" date="2019-06" db="EMBL/GenBank/DDBJ databases">
        <authorList>
            <person name="Li M."/>
        </authorList>
    </citation>
    <scope>NUCLEOTIDE SEQUENCE [LARGE SCALE GENOMIC DNA]</scope>
    <source>
        <strain evidence="9 10">BGMRC2036</strain>
    </source>
</reference>
<evidence type="ECO:0000313" key="10">
    <source>
        <dbReference type="Proteomes" id="UP000318801"/>
    </source>
</evidence>
<dbReference type="PANTHER" id="PTHR11113">
    <property type="entry name" value="N-ACETYLGLUCOSAMINE-6-PHOSPHATE DEACETYLASE"/>
    <property type="match status" value="1"/>
</dbReference>
<keyword evidence="10" id="KW-1185">Reference proteome</keyword>
<feature type="domain" description="Amidohydrolase-related" evidence="7">
    <location>
        <begin position="81"/>
        <end position="366"/>
    </location>
</feature>
<evidence type="ECO:0000259" key="7">
    <source>
        <dbReference type="Pfam" id="PF01979"/>
    </source>
</evidence>
<evidence type="ECO:0000256" key="2">
    <source>
        <dbReference type="ARBA" id="ARBA00012782"/>
    </source>
</evidence>
<protein>
    <recommendedName>
        <fullName evidence="2 6">Adenine deaminase</fullName>
        <shortName evidence="6">Adenase</shortName>
        <shortName evidence="6">Adenine aminase</shortName>
        <ecNumber evidence="2 6">3.5.4.2</ecNumber>
    </recommendedName>
</protein>
<dbReference type="GO" id="GO:0000034">
    <property type="term" value="F:adenine deaminase activity"/>
    <property type="evidence" value="ECO:0007669"/>
    <property type="project" value="UniProtKB-UniRule"/>
</dbReference>
<accession>A0A506U9A2</accession>
<comment type="catalytic activity">
    <reaction evidence="5 6">
        <text>adenine + H2O + H(+) = hypoxanthine + NH4(+)</text>
        <dbReference type="Rhea" id="RHEA:23688"/>
        <dbReference type="ChEBI" id="CHEBI:15377"/>
        <dbReference type="ChEBI" id="CHEBI:15378"/>
        <dbReference type="ChEBI" id="CHEBI:16708"/>
        <dbReference type="ChEBI" id="CHEBI:17368"/>
        <dbReference type="ChEBI" id="CHEBI:28938"/>
        <dbReference type="EC" id="3.5.4.2"/>
    </reaction>
</comment>
<dbReference type="EMBL" id="VHLG01000004">
    <property type="protein sequence ID" value="TPW31022.1"/>
    <property type="molecule type" value="Genomic_DNA"/>
</dbReference>
<comment type="caution">
    <text evidence="9">The sequence shown here is derived from an EMBL/GenBank/DDBJ whole genome shotgun (WGS) entry which is preliminary data.</text>
</comment>
<evidence type="ECO:0000256" key="6">
    <source>
        <dbReference type="HAMAP-Rule" id="MF_01518"/>
    </source>
</evidence>
<evidence type="ECO:0000256" key="5">
    <source>
        <dbReference type="ARBA" id="ARBA00047720"/>
    </source>
</evidence>
<feature type="domain" description="Adenine deaminase C-terminal" evidence="8">
    <location>
        <begin position="417"/>
        <end position="581"/>
    </location>
</feature>
<dbReference type="Pfam" id="PF01979">
    <property type="entry name" value="Amidohydro_1"/>
    <property type="match status" value="1"/>
</dbReference>
<evidence type="ECO:0000259" key="8">
    <source>
        <dbReference type="Pfam" id="PF13382"/>
    </source>
</evidence>
<dbReference type="AlphaFoldDB" id="A0A506U9A2"/>
<keyword evidence="4 6" id="KW-0464">Manganese</keyword>
<sequence>MTDLHSEPADLNDDRLRSRAVAAARGDAPFDLLITGGSLVDVATGEIRAADIGLVGPLIASVHAPSARRDAADIVDATGSFIAPGLIDSHMHIESSMVTPATYAKAMLSRGVTTIVWDPHEFANVHGPAAVRWAIDAIRALPLRAIILAPSCVPSAPGLELAGADIDGKAMAEMLAWPEIGGIAEMMNMEDVIARHPRMSAIMQAGLAAGKPVFGHARGLEGGRLAAFMAAGVSSDHELTSAADFLEKLRAGLSVELRGSHPYLLPEIVDALKGLPNWPSTMTLATDDVFPDDLVREGGLDALIGKLTALGMKPEQALQAATLNAAHRLSRPDLGLIAAGRRADIVLFEDLTAFSARTVIANGTVVAANGKTLAACPDVKTELLTGSVKVPKLTPGDFKLKAEGSRVEIATIDKPRFTQWGKMEARVENGVIVKPDETTLISVIHRHGRAAAVPRTGFLRFWGRWNGALATTISHDSHNLTVFGGNEEDMAIAANALIEAGGGMAIASQGKLTALLALPLSGLVSDRPLEEVAHDFAALREAAGAVVEWQPPYLTFKATVGATLACNAGPHQTDQGISDVVAGTLLKDPVLRVL</sequence>
<dbReference type="OrthoDB" id="9775607at2"/>
<dbReference type="SUPFAM" id="SSF51556">
    <property type="entry name" value="Metallo-dependent hydrolases"/>
    <property type="match status" value="1"/>
</dbReference>
<dbReference type="InterPro" id="IPR006680">
    <property type="entry name" value="Amidohydro-rel"/>
</dbReference>
<evidence type="ECO:0000313" key="9">
    <source>
        <dbReference type="EMBL" id="TPW31022.1"/>
    </source>
</evidence>
<organism evidence="9 10">
    <name type="scientific">Martelella alba</name>
    <dbReference type="NCBI Taxonomy" id="2590451"/>
    <lineage>
        <taxon>Bacteria</taxon>
        <taxon>Pseudomonadati</taxon>
        <taxon>Pseudomonadota</taxon>
        <taxon>Alphaproteobacteria</taxon>
        <taxon>Hyphomicrobiales</taxon>
        <taxon>Aurantimonadaceae</taxon>
        <taxon>Martelella</taxon>
    </lineage>
</organism>
<dbReference type="InterPro" id="IPR011059">
    <property type="entry name" value="Metal-dep_hydrolase_composite"/>
</dbReference>
<dbReference type="SUPFAM" id="SSF51338">
    <property type="entry name" value="Composite domain of metallo-dependent hydrolases"/>
    <property type="match status" value="1"/>
</dbReference>
<name>A0A506U9A2_9HYPH</name>
<dbReference type="InterPro" id="IPR006679">
    <property type="entry name" value="Adenine_deam"/>
</dbReference>
<dbReference type="Proteomes" id="UP000318801">
    <property type="component" value="Unassembled WGS sequence"/>
</dbReference>
<dbReference type="GO" id="GO:0006146">
    <property type="term" value="P:adenine catabolic process"/>
    <property type="evidence" value="ECO:0007669"/>
    <property type="project" value="InterPro"/>
</dbReference>
<evidence type="ECO:0000256" key="1">
    <source>
        <dbReference type="ARBA" id="ARBA00006773"/>
    </source>
</evidence>
<comment type="similarity">
    <text evidence="1 6">Belongs to the metallo-dependent hydrolases superfamily. Adenine deaminase family.</text>
</comment>
<gene>
    <name evidence="6" type="primary">ade</name>
    <name evidence="9" type="ORF">FJU08_10215</name>
</gene>
<dbReference type="EC" id="3.5.4.2" evidence="2 6"/>
<evidence type="ECO:0000256" key="4">
    <source>
        <dbReference type="ARBA" id="ARBA00023211"/>
    </source>
</evidence>
<evidence type="ECO:0000256" key="3">
    <source>
        <dbReference type="ARBA" id="ARBA00022801"/>
    </source>
</evidence>
<proteinExistence type="inferred from homology"/>
<dbReference type="Gene3D" id="2.30.40.10">
    <property type="entry name" value="Urease, subunit C, domain 1"/>
    <property type="match status" value="1"/>
</dbReference>
<dbReference type="PANTHER" id="PTHR11113:SF2">
    <property type="entry name" value="ADENINE DEAMINASE"/>
    <property type="match status" value="1"/>
</dbReference>
<comment type="cofactor">
    <cofactor evidence="6">
        <name>Mn(2+)</name>
        <dbReference type="ChEBI" id="CHEBI:29035"/>
    </cofactor>
</comment>
<dbReference type="RefSeq" id="WP_141148894.1">
    <property type="nucleotide sequence ID" value="NZ_VHLG01000004.1"/>
</dbReference>
<dbReference type="InterPro" id="IPR032466">
    <property type="entry name" value="Metal_Hydrolase"/>
</dbReference>
<dbReference type="HAMAP" id="MF_01518">
    <property type="entry name" value="Adenine_deamin"/>
    <property type="match status" value="1"/>
</dbReference>
<dbReference type="InterPro" id="IPR026912">
    <property type="entry name" value="Adenine_deam_C"/>
</dbReference>